<evidence type="ECO:0000313" key="2">
    <source>
        <dbReference type="Proteomes" id="UP000029499"/>
    </source>
</evidence>
<accession>A0A089ZQ81</accession>
<dbReference type="SFLD" id="SFLDG01129">
    <property type="entry name" value="C1.5:_HAD__Beta-PGM__Phosphata"/>
    <property type="match status" value="1"/>
</dbReference>
<dbReference type="SUPFAM" id="SSF56784">
    <property type="entry name" value="HAD-like"/>
    <property type="match status" value="1"/>
</dbReference>
<proteinExistence type="predicted"/>
<protein>
    <submittedName>
        <fullName evidence="1">Haloacid dehalogenase</fullName>
    </submittedName>
</protein>
<name>A0A089ZQ81_9PSED</name>
<gene>
    <name evidence="1" type="ORF">LT40_07015</name>
</gene>
<dbReference type="InterPro" id="IPR036412">
    <property type="entry name" value="HAD-like_sf"/>
</dbReference>
<sequence length="215" mass="23430">MISGVIFDAFGTVVRIGERTNPYRELLKHGRRQGMSFDPAAFHIAMTMNLSFLELASHLGIALSPSKREELIQALEVELSSITPFADALVAIQQLKEAGLKVSICSNLATPYVPIVREIFRDMDGYAFSCELGVMKPNRAIYTSVCNQMGVVPGNFFSGETGRVVMIGDSPRCDKEGPRTVGISGLHLDRTGRGQIQDLAQFAKIVIGQGIIEPT</sequence>
<dbReference type="OrthoDB" id="5699629at2"/>
<dbReference type="SFLD" id="SFLDS00003">
    <property type="entry name" value="Haloacid_Dehalogenase"/>
    <property type="match status" value="1"/>
</dbReference>
<dbReference type="RefSeq" id="WP_043188084.1">
    <property type="nucleotide sequence ID" value="NZ_CP009533.1"/>
</dbReference>
<dbReference type="AlphaFoldDB" id="A0A089ZQ81"/>
<dbReference type="PANTHER" id="PTHR46649">
    <property type="match status" value="1"/>
</dbReference>
<dbReference type="Proteomes" id="UP000029499">
    <property type="component" value="Chromosome"/>
</dbReference>
<dbReference type="EMBL" id="CP009533">
    <property type="protein sequence ID" value="AIS17171.1"/>
    <property type="molecule type" value="Genomic_DNA"/>
</dbReference>
<dbReference type="InterPro" id="IPR023214">
    <property type="entry name" value="HAD_sf"/>
</dbReference>
<dbReference type="eggNOG" id="COG1011">
    <property type="taxonomic scope" value="Bacteria"/>
</dbReference>
<reference evidence="1 2" key="1">
    <citation type="journal article" date="2015" name="J. Biotechnol.">
        <title>Complete genome sequence of Pseudomonas rhizosphaerae IH5T (=DSM 16299T), a phosphate-solubilizing rhizobacterium for bacterial biofertilizer.</title>
        <authorList>
            <person name="Kwak Y."/>
            <person name="Jung B.K."/>
            <person name="Shin J.H."/>
        </authorList>
    </citation>
    <scope>NUCLEOTIDE SEQUENCE [LARGE SCALE GENOMIC DNA]</scope>
    <source>
        <strain evidence="1">DSM 16299</strain>
    </source>
</reference>
<dbReference type="HOGENOM" id="CLU_088929_0_0_6"/>
<keyword evidence="2" id="KW-1185">Reference proteome</keyword>
<dbReference type="Gene3D" id="3.40.50.1000">
    <property type="entry name" value="HAD superfamily/HAD-like"/>
    <property type="match status" value="1"/>
</dbReference>
<dbReference type="PANTHER" id="PTHR46649:SF4">
    <property type="entry name" value="HALOACID DEHALOGENASE-LIKE HYDROLASE (HAD) SUPERFAMILY PROTEIN"/>
    <property type="match status" value="1"/>
</dbReference>
<dbReference type="Pfam" id="PF00702">
    <property type="entry name" value="Hydrolase"/>
    <property type="match status" value="1"/>
</dbReference>
<dbReference type="KEGG" id="prh:LT40_07015"/>
<dbReference type="STRING" id="216142.LT40_07015"/>
<organism evidence="1 2">
    <name type="scientific">Pseudomonas rhizosphaerae</name>
    <dbReference type="NCBI Taxonomy" id="216142"/>
    <lineage>
        <taxon>Bacteria</taxon>
        <taxon>Pseudomonadati</taxon>
        <taxon>Pseudomonadota</taxon>
        <taxon>Gammaproteobacteria</taxon>
        <taxon>Pseudomonadales</taxon>
        <taxon>Pseudomonadaceae</taxon>
        <taxon>Pseudomonas</taxon>
    </lineage>
</organism>
<evidence type="ECO:0000313" key="1">
    <source>
        <dbReference type="EMBL" id="AIS17171.1"/>
    </source>
</evidence>